<dbReference type="PANTHER" id="PTHR43794:SF11">
    <property type="entry name" value="AMIDOHYDROLASE-RELATED DOMAIN-CONTAINING PROTEIN"/>
    <property type="match status" value="1"/>
</dbReference>
<dbReference type="OrthoDB" id="9807210at2"/>
<name>A0A4V1NUX9_9BACT</name>
<feature type="signal peptide" evidence="2">
    <location>
        <begin position="1"/>
        <end position="25"/>
    </location>
</feature>
<evidence type="ECO:0000313" key="5">
    <source>
        <dbReference type="Proteomes" id="UP000290253"/>
    </source>
</evidence>
<dbReference type="Gene3D" id="2.30.40.10">
    <property type="entry name" value="Urease, subunit C, domain 1"/>
    <property type="match status" value="1"/>
</dbReference>
<dbReference type="SUPFAM" id="SSF51556">
    <property type="entry name" value="Metallo-dependent hydrolases"/>
    <property type="match status" value="1"/>
</dbReference>
<dbReference type="AlphaFoldDB" id="A0A4V1NUX9"/>
<sequence>MPSRCPLLCRVFALLVLALSLPALHAASAGEEPALLLVTHARFFTMAPGQQQSFLGYMLVSRDGTIAALAAGDPPAAVHAASTFDAHGHWIMPGFISAHSHLWQAAYRGLAANKTLPGWIADLYGARATKAAPEDYYWFALDGALDHLQHGITAAYDFAYGGTSWDNPAMKPGAIDFDTEQYRAELASGIRFVHGYQVEKVPPGTPAETTLAVARPRLRAFLDYTAAHPSPRALSTMLNGSTAFNETPQQAVMEAALMREFHLGNQSHYLEPPDTIAAEQAKFPWFVDGGLMQSTLIFGHFIHTTDAILEQTAKAGAGMSWNPLSNGRLASGTADIPKYLKYGIRVGMGVDGEASADLADPFENLRTGLYAIRDKYQSATAMSPYQVLSLHTMGSADVLGVKSRLGSLEPGKYADFLVIDPTDFGPVFDPYASLVLIGSQRELERVYVGGQLMVDHGHLLHADADEVERQVDHRVQSEVKTEVPAIEPAGVK</sequence>
<dbReference type="SUPFAM" id="SSF51338">
    <property type="entry name" value="Composite domain of metallo-dependent hydrolases"/>
    <property type="match status" value="1"/>
</dbReference>
<gene>
    <name evidence="4" type="ORF">ESZ00_17385</name>
</gene>
<keyword evidence="5" id="KW-1185">Reference proteome</keyword>
<evidence type="ECO:0000256" key="1">
    <source>
        <dbReference type="ARBA" id="ARBA00022801"/>
    </source>
</evidence>
<evidence type="ECO:0000259" key="3">
    <source>
        <dbReference type="Pfam" id="PF01979"/>
    </source>
</evidence>
<keyword evidence="1" id="KW-0378">Hydrolase</keyword>
<dbReference type="GO" id="GO:0016810">
    <property type="term" value="F:hydrolase activity, acting on carbon-nitrogen (but not peptide) bonds"/>
    <property type="evidence" value="ECO:0007669"/>
    <property type="project" value="InterPro"/>
</dbReference>
<feature type="chain" id="PRO_5020944380" evidence="2">
    <location>
        <begin position="26"/>
        <end position="492"/>
    </location>
</feature>
<protein>
    <submittedName>
        <fullName evidence="4">S-adenosylhomocysteine deaminase</fullName>
    </submittedName>
</protein>
<dbReference type="InterPro" id="IPR006680">
    <property type="entry name" value="Amidohydro-rel"/>
</dbReference>
<dbReference type="PANTHER" id="PTHR43794">
    <property type="entry name" value="AMINOHYDROLASE SSNA-RELATED"/>
    <property type="match status" value="1"/>
</dbReference>
<dbReference type="Proteomes" id="UP000290253">
    <property type="component" value="Unassembled WGS sequence"/>
</dbReference>
<evidence type="ECO:0000313" key="4">
    <source>
        <dbReference type="EMBL" id="RXS93814.1"/>
    </source>
</evidence>
<dbReference type="InterPro" id="IPR011059">
    <property type="entry name" value="Metal-dep_hydrolase_composite"/>
</dbReference>
<organism evidence="4 5">
    <name type="scientific">Silvibacterium dinghuense</name>
    <dbReference type="NCBI Taxonomy" id="1560006"/>
    <lineage>
        <taxon>Bacteria</taxon>
        <taxon>Pseudomonadati</taxon>
        <taxon>Acidobacteriota</taxon>
        <taxon>Terriglobia</taxon>
        <taxon>Terriglobales</taxon>
        <taxon>Acidobacteriaceae</taxon>
        <taxon>Silvibacterium</taxon>
    </lineage>
</organism>
<proteinExistence type="predicted"/>
<dbReference type="Pfam" id="PF01979">
    <property type="entry name" value="Amidohydro_1"/>
    <property type="match status" value="1"/>
</dbReference>
<accession>A0A4V1NUX9</accession>
<dbReference type="RefSeq" id="WP_129209659.1">
    <property type="nucleotide sequence ID" value="NZ_BMGU01000002.1"/>
</dbReference>
<dbReference type="InterPro" id="IPR032466">
    <property type="entry name" value="Metal_Hydrolase"/>
</dbReference>
<feature type="domain" description="Amidohydrolase-related" evidence="3">
    <location>
        <begin position="90"/>
        <end position="452"/>
    </location>
</feature>
<dbReference type="InterPro" id="IPR050287">
    <property type="entry name" value="MTA/SAH_deaminase"/>
</dbReference>
<keyword evidence="2" id="KW-0732">Signal</keyword>
<dbReference type="EMBL" id="SDMK01000004">
    <property type="protein sequence ID" value="RXS93814.1"/>
    <property type="molecule type" value="Genomic_DNA"/>
</dbReference>
<dbReference type="Gene3D" id="3.20.20.140">
    <property type="entry name" value="Metal-dependent hydrolases"/>
    <property type="match status" value="1"/>
</dbReference>
<comment type="caution">
    <text evidence="4">The sequence shown here is derived from an EMBL/GenBank/DDBJ whole genome shotgun (WGS) entry which is preliminary data.</text>
</comment>
<evidence type="ECO:0000256" key="2">
    <source>
        <dbReference type="SAM" id="SignalP"/>
    </source>
</evidence>
<reference evidence="4 5" key="1">
    <citation type="journal article" date="2016" name="Int. J. Syst. Evol. Microbiol.">
        <title>Acidipila dinghuensis sp. nov., an acidobacterium isolated from forest soil.</title>
        <authorList>
            <person name="Jiang Y.W."/>
            <person name="Wang J."/>
            <person name="Chen M.H."/>
            <person name="Lv Y.Y."/>
            <person name="Qiu L.H."/>
        </authorList>
    </citation>
    <scope>NUCLEOTIDE SEQUENCE [LARGE SCALE GENOMIC DNA]</scope>
    <source>
        <strain evidence="4 5">DHOF10</strain>
    </source>
</reference>